<reference evidence="1" key="2">
    <citation type="submission" date="2019-10" db="EMBL/GenBank/DDBJ databases">
        <title>Malate fermentation in French cider.</title>
        <authorList>
            <person name="Cousin F.J."/>
            <person name="Medina Fernandez S."/>
            <person name="Misery B."/>
            <person name="Laplace J.-M."/>
            <person name="Cretenet M."/>
        </authorList>
    </citation>
    <scope>NUCLEOTIDE SEQUENCE</scope>
    <source>
        <strain evidence="1">UCMA15129</strain>
    </source>
</reference>
<dbReference type="GeneID" id="75064868"/>
<sequence>MTTSVKFLSDLKTLGNKIVSFSDNETRVLIFLGFSLDSNKNKTSDKSMGEKLLSKISELVKENPETIYKKQAIFISNLPTDCAEALESFKAEVDMPIYVSFQSGDLYSSSNETGERTNISNLRRVDYEKEIKIGSFTVNFFHSDQKIINSSVIKISDSNGHVFVYFGALGYSESSPEKIDHWIQKLANRRADLLLLEGADFSFDNPKEKKLSQKEKDLIDNFADKLGSNHLVAINPDLQHILVLSALEKAARNFGRPIVWEKNYSNALKKFFSDSKPLTLGRDIDLPEIIAYPEDYVLQNSYDNLDNLKDFYKPIYLQIDGQPLDDHDSSYKIRRNKLNDLSAEFLDLGIFGQTGRTKLIKIVKQINAKLTIPFDSPNFEDEVALLKAEGLTAKLPEKNQDIEFQ</sequence>
<reference evidence="2 3" key="1">
    <citation type="journal article" date="2016" name="BMC Genomics">
        <title>Consensus pan-genome assembly of the specialised wine bacterium Oenococcus oeni.</title>
        <authorList>
            <person name="Sternes P.R."/>
            <person name="Borneman A.R."/>
        </authorList>
    </citation>
    <scope>NUCLEOTIDE SEQUENCE [LARGE SCALE GENOMIC DNA]</scope>
    <source>
        <strain evidence="2 3">AWRIB661</strain>
    </source>
</reference>
<dbReference type="EMBL" id="WERV01000006">
    <property type="protein sequence ID" value="MDV7715622.1"/>
    <property type="molecule type" value="Genomic_DNA"/>
</dbReference>
<dbReference type="GO" id="GO:0016787">
    <property type="term" value="F:hydrolase activity"/>
    <property type="evidence" value="ECO:0007669"/>
    <property type="project" value="UniProtKB-KW"/>
</dbReference>
<keyword evidence="2" id="KW-0378">Hydrolase</keyword>
<dbReference type="Proteomes" id="UP001281024">
    <property type="component" value="Unassembled WGS sequence"/>
</dbReference>
<proteinExistence type="predicted"/>
<dbReference type="SUPFAM" id="SSF56281">
    <property type="entry name" value="Metallo-hydrolase/oxidoreductase"/>
    <property type="match status" value="1"/>
</dbReference>
<dbReference type="AlphaFoldDB" id="A0A6H3GUA2"/>
<dbReference type="Proteomes" id="UP000181728">
    <property type="component" value="Unassembled WGS sequence"/>
</dbReference>
<evidence type="ECO:0000313" key="1">
    <source>
        <dbReference type="EMBL" id="MDV7715622.1"/>
    </source>
</evidence>
<dbReference type="RefSeq" id="WP_002817491.1">
    <property type="nucleotide sequence ID" value="NZ_CP027431.1"/>
</dbReference>
<dbReference type="EMBL" id="MLOK01000001">
    <property type="protein sequence ID" value="OIM22255.1"/>
    <property type="molecule type" value="Genomic_DNA"/>
</dbReference>
<organism evidence="2 3">
    <name type="scientific">Oenococcus oeni</name>
    <name type="common">Leuconostoc oenos</name>
    <dbReference type="NCBI Taxonomy" id="1247"/>
    <lineage>
        <taxon>Bacteria</taxon>
        <taxon>Bacillati</taxon>
        <taxon>Bacillota</taxon>
        <taxon>Bacilli</taxon>
        <taxon>Lactobacillales</taxon>
        <taxon>Lactobacillaceae</taxon>
        <taxon>Oenococcus</taxon>
    </lineage>
</organism>
<accession>A0A6H3GUA2</accession>
<dbReference type="Gene3D" id="3.40.50.10710">
    <property type="entry name" value="Metallo-hydrolase/oxidoreductase"/>
    <property type="match status" value="1"/>
</dbReference>
<dbReference type="InterPro" id="IPR042173">
    <property type="entry name" value="RNase_J_2"/>
</dbReference>
<gene>
    <name evidence="2" type="ORF">ATX59_00075</name>
    <name evidence="1" type="ORF">GA838_07680</name>
</gene>
<protein>
    <submittedName>
        <fullName evidence="2">Hydrolase</fullName>
    </submittedName>
</protein>
<evidence type="ECO:0000313" key="3">
    <source>
        <dbReference type="Proteomes" id="UP000181728"/>
    </source>
</evidence>
<name>A0A6H3GUA2_OENOE</name>
<dbReference type="InterPro" id="IPR036866">
    <property type="entry name" value="RibonucZ/Hydroxyglut_hydro"/>
</dbReference>
<comment type="caution">
    <text evidence="2">The sequence shown here is derived from an EMBL/GenBank/DDBJ whole genome shotgun (WGS) entry which is preliminary data.</text>
</comment>
<evidence type="ECO:0000313" key="2">
    <source>
        <dbReference type="EMBL" id="OIM22255.1"/>
    </source>
</evidence>
<dbReference type="Gene3D" id="3.60.15.10">
    <property type="entry name" value="Ribonuclease Z/Hydroxyacylglutathione hydrolase-like"/>
    <property type="match status" value="1"/>
</dbReference>